<organism evidence="5 6">
    <name type="scientific">Musicola paradisiaca (strain Ech703)</name>
    <name type="common">Dickeya paradisiaca</name>
    <name type="synonym">Dickeya dadantii</name>
    <dbReference type="NCBI Taxonomy" id="579405"/>
    <lineage>
        <taxon>Bacteria</taxon>
        <taxon>Pseudomonadati</taxon>
        <taxon>Pseudomonadota</taxon>
        <taxon>Gammaproteobacteria</taxon>
        <taxon>Enterobacterales</taxon>
        <taxon>Pectobacteriaceae</taxon>
        <taxon>Musicola</taxon>
    </lineage>
</organism>
<dbReference type="Gene3D" id="1.20.120.530">
    <property type="entry name" value="GntR ligand-binding domain-like"/>
    <property type="match status" value="1"/>
</dbReference>
<dbReference type="InterPro" id="IPR011711">
    <property type="entry name" value="GntR_C"/>
</dbReference>
<dbReference type="PRINTS" id="PR00033">
    <property type="entry name" value="HTHASNC"/>
</dbReference>
<keyword evidence="3" id="KW-0804">Transcription</keyword>
<dbReference type="InterPro" id="IPR000485">
    <property type="entry name" value="AsnC-type_HTH_dom"/>
</dbReference>
<evidence type="ECO:0000259" key="4">
    <source>
        <dbReference type="PROSITE" id="PS50949"/>
    </source>
</evidence>
<protein>
    <submittedName>
        <fullName evidence="5">Transcriptional regulator, GntR family</fullName>
    </submittedName>
</protein>
<evidence type="ECO:0000256" key="3">
    <source>
        <dbReference type="ARBA" id="ARBA00023163"/>
    </source>
</evidence>
<evidence type="ECO:0000256" key="2">
    <source>
        <dbReference type="ARBA" id="ARBA00023125"/>
    </source>
</evidence>
<dbReference type="InterPro" id="IPR000524">
    <property type="entry name" value="Tscrpt_reg_HTH_GntR"/>
</dbReference>
<evidence type="ECO:0000313" key="5">
    <source>
        <dbReference type="EMBL" id="ACS85626.1"/>
    </source>
</evidence>
<accession>C6C516</accession>
<dbReference type="GO" id="GO:0043565">
    <property type="term" value="F:sequence-specific DNA binding"/>
    <property type="evidence" value="ECO:0007669"/>
    <property type="project" value="InterPro"/>
</dbReference>
<dbReference type="PANTHER" id="PTHR43537:SF45">
    <property type="entry name" value="GNTR FAMILY REGULATORY PROTEIN"/>
    <property type="match status" value="1"/>
</dbReference>
<dbReference type="eggNOG" id="COG1802">
    <property type="taxonomic scope" value="Bacteria"/>
</dbReference>
<dbReference type="HOGENOM" id="CLU_017584_5_1_6"/>
<dbReference type="RefSeq" id="WP_012765443.1">
    <property type="nucleotide sequence ID" value="NC_012880.1"/>
</dbReference>
<dbReference type="Pfam" id="PF07729">
    <property type="entry name" value="FCD"/>
    <property type="match status" value="1"/>
</dbReference>
<evidence type="ECO:0000313" key="6">
    <source>
        <dbReference type="Proteomes" id="UP000002734"/>
    </source>
</evidence>
<dbReference type="PANTHER" id="PTHR43537">
    <property type="entry name" value="TRANSCRIPTIONAL REGULATOR, GNTR FAMILY"/>
    <property type="match status" value="1"/>
</dbReference>
<dbReference type="Proteomes" id="UP000002734">
    <property type="component" value="Chromosome"/>
</dbReference>
<dbReference type="InterPro" id="IPR036388">
    <property type="entry name" value="WH-like_DNA-bd_sf"/>
</dbReference>
<sequence>MVIAKKTARSADSVEKVYEKIKTLAIDYHFRPGERINEVELSTQLGVSRTPVREALNRLAKDGFMNFVPNRGFYSRDLTPEGVRELYEVRMVIEQATFRFACLRATDEEIAATTAIWEDVSLRQAQQQVPQDWEKIAEADEHFHMEIARISQNARLYEMLDSLNSLSRFFRRIDLETPVRRNNAYDEHVDIIAALRQRDVDTGVKLIEQHISLSAEHAVEVTKEGLARIYFGKKSSSVV</sequence>
<dbReference type="SUPFAM" id="SSF46785">
    <property type="entry name" value="Winged helix' DNA-binding domain"/>
    <property type="match status" value="1"/>
</dbReference>
<dbReference type="EMBL" id="CP001654">
    <property type="protein sequence ID" value="ACS85626.1"/>
    <property type="molecule type" value="Genomic_DNA"/>
</dbReference>
<dbReference type="InterPro" id="IPR036390">
    <property type="entry name" value="WH_DNA-bd_sf"/>
</dbReference>
<proteinExistence type="predicted"/>
<dbReference type="PROSITE" id="PS50949">
    <property type="entry name" value="HTH_GNTR"/>
    <property type="match status" value="1"/>
</dbReference>
<dbReference type="AlphaFoldDB" id="C6C516"/>
<evidence type="ECO:0000256" key="1">
    <source>
        <dbReference type="ARBA" id="ARBA00023015"/>
    </source>
</evidence>
<name>C6C516_MUSP7</name>
<feature type="domain" description="HTH gntR-type" evidence="4">
    <location>
        <begin position="11"/>
        <end position="78"/>
    </location>
</feature>
<dbReference type="STRING" id="579405.Dd703_1831"/>
<keyword evidence="6" id="KW-1185">Reference proteome</keyword>
<dbReference type="GO" id="GO:0003700">
    <property type="term" value="F:DNA-binding transcription factor activity"/>
    <property type="evidence" value="ECO:0007669"/>
    <property type="project" value="InterPro"/>
</dbReference>
<gene>
    <name evidence="5" type="ordered locus">Dd703_1831</name>
</gene>
<dbReference type="Pfam" id="PF00392">
    <property type="entry name" value="GntR"/>
    <property type="match status" value="1"/>
</dbReference>
<keyword evidence="2" id="KW-0238">DNA-binding</keyword>
<dbReference type="KEGG" id="dda:Dd703_1831"/>
<dbReference type="PRINTS" id="PR00035">
    <property type="entry name" value="HTHGNTR"/>
</dbReference>
<dbReference type="InterPro" id="IPR008920">
    <property type="entry name" value="TF_FadR/GntR_C"/>
</dbReference>
<reference evidence="5" key="1">
    <citation type="submission" date="2009-06" db="EMBL/GenBank/DDBJ databases">
        <title>Complete sequence of Dickeya dadantii Ech703.</title>
        <authorList>
            <consortium name="US DOE Joint Genome Institute"/>
            <person name="Lucas S."/>
            <person name="Copeland A."/>
            <person name="Lapidus A."/>
            <person name="Glavina del Rio T."/>
            <person name="Dalin E."/>
            <person name="Tice H."/>
            <person name="Bruce D."/>
            <person name="Goodwin L."/>
            <person name="Pitluck S."/>
            <person name="Chertkov O."/>
            <person name="Brettin T."/>
            <person name="Detter J.C."/>
            <person name="Han C."/>
            <person name="Larimer F."/>
            <person name="Land M."/>
            <person name="Hauser L."/>
            <person name="Kyrpides N."/>
            <person name="Mikhailova N."/>
            <person name="Balakrishnan V."/>
            <person name="Glasner J."/>
            <person name="Perna N.T."/>
        </authorList>
    </citation>
    <scope>NUCLEOTIDE SEQUENCE [LARGE SCALE GENOMIC DNA]</scope>
    <source>
        <strain evidence="5">Ech703</strain>
    </source>
</reference>
<dbReference type="Gene3D" id="1.10.10.10">
    <property type="entry name" value="Winged helix-like DNA-binding domain superfamily/Winged helix DNA-binding domain"/>
    <property type="match status" value="1"/>
</dbReference>
<dbReference type="SMART" id="SM00895">
    <property type="entry name" value="FCD"/>
    <property type="match status" value="1"/>
</dbReference>
<dbReference type="CDD" id="cd07377">
    <property type="entry name" value="WHTH_GntR"/>
    <property type="match status" value="1"/>
</dbReference>
<dbReference type="SMART" id="SM00345">
    <property type="entry name" value="HTH_GNTR"/>
    <property type="match status" value="1"/>
</dbReference>
<keyword evidence="1" id="KW-0805">Transcription regulation</keyword>
<dbReference type="SUPFAM" id="SSF48008">
    <property type="entry name" value="GntR ligand-binding domain-like"/>
    <property type="match status" value="1"/>
</dbReference>